<protein>
    <submittedName>
        <fullName evidence="4">DDE_3 domain-containing protein</fullName>
    </submittedName>
</protein>
<evidence type="ECO:0000259" key="1">
    <source>
        <dbReference type="Pfam" id="PF13358"/>
    </source>
</evidence>
<dbReference type="AlphaFoldDB" id="A0A0N4YUC9"/>
<keyword evidence="3" id="KW-1185">Reference proteome</keyword>
<proteinExistence type="predicted"/>
<reference evidence="4" key="1">
    <citation type="submission" date="2017-02" db="UniProtKB">
        <authorList>
            <consortium name="WormBaseParasite"/>
        </authorList>
    </citation>
    <scope>IDENTIFICATION</scope>
</reference>
<organism evidence="4">
    <name type="scientific">Nippostrongylus brasiliensis</name>
    <name type="common">Rat hookworm</name>
    <dbReference type="NCBI Taxonomy" id="27835"/>
    <lineage>
        <taxon>Eukaryota</taxon>
        <taxon>Metazoa</taxon>
        <taxon>Ecdysozoa</taxon>
        <taxon>Nematoda</taxon>
        <taxon>Chromadorea</taxon>
        <taxon>Rhabditida</taxon>
        <taxon>Rhabditina</taxon>
        <taxon>Rhabditomorpha</taxon>
        <taxon>Strongyloidea</taxon>
        <taxon>Heligmosomidae</taxon>
        <taxon>Nippostrongylus</taxon>
    </lineage>
</organism>
<dbReference type="InterPro" id="IPR038717">
    <property type="entry name" value="Tc1-like_DDE_dom"/>
</dbReference>
<name>A0A0N4YUC9_NIPBR</name>
<dbReference type="GO" id="GO:0003676">
    <property type="term" value="F:nucleic acid binding"/>
    <property type="evidence" value="ECO:0007669"/>
    <property type="project" value="InterPro"/>
</dbReference>
<evidence type="ECO:0000313" key="2">
    <source>
        <dbReference type="EMBL" id="VDL84590.1"/>
    </source>
</evidence>
<reference evidence="2 3" key="2">
    <citation type="submission" date="2018-11" db="EMBL/GenBank/DDBJ databases">
        <authorList>
            <consortium name="Pathogen Informatics"/>
        </authorList>
    </citation>
    <scope>NUCLEOTIDE SEQUENCE [LARGE SCALE GENOMIC DNA]</scope>
</reference>
<evidence type="ECO:0000313" key="4">
    <source>
        <dbReference type="WBParaSite" id="NBR_0002085101-mRNA-1"/>
    </source>
</evidence>
<dbReference type="OMA" id="GCVPREE"/>
<accession>A0A0N4YUC9</accession>
<dbReference type="EMBL" id="UYSL01025594">
    <property type="protein sequence ID" value="VDL84590.1"/>
    <property type="molecule type" value="Genomic_DNA"/>
</dbReference>
<gene>
    <name evidence="2" type="ORF">NBR_LOCUS20852</name>
</gene>
<evidence type="ECO:0000313" key="3">
    <source>
        <dbReference type="Proteomes" id="UP000271162"/>
    </source>
</evidence>
<dbReference type="InterPro" id="IPR036397">
    <property type="entry name" value="RNaseH_sf"/>
</dbReference>
<dbReference type="Proteomes" id="UP000271162">
    <property type="component" value="Unassembled WGS sequence"/>
</dbReference>
<dbReference type="WBParaSite" id="NBR_0002085101-mRNA-1">
    <property type="protein sequence ID" value="NBR_0002085101-mRNA-1"/>
    <property type="gene ID" value="NBR_0002085101"/>
</dbReference>
<dbReference type="PANTHER" id="PTHR46068:SF1">
    <property type="entry name" value="TRANSPOSASE IS30-LIKE HTH DOMAIN-CONTAINING PROTEIN"/>
    <property type="match status" value="1"/>
</dbReference>
<feature type="domain" description="Tc1-like transposase DDE" evidence="1">
    <location>
        <begin position="27"/>
        <end position="95"/>
    </location>
</feature>
<dbReference type="Pfam" id="PF13358">
    <property type="entry name" value="DDE_3"/>
    <property type="match status" value="1"/>
</dbReference>
<sequence>MVWAAITSDSKSDLVFVEQGVKIDSSLYLEDISEKTLIPWTRNQFGGRSFVFRQDGAPAHKSKEVQGWLQRALPDSISSSEWPPYSPDLNPLDYAIWDILSLRAVLLPTEVWTLCAVRW</sequence>
<dbReference type="STRING" id="27835.A0A0N4YUC9"/>
<dbReference type="Gene3D" id="3.30.420.10">
    <property type="entry name" value="Ribonuclease H-like superfamily/Ribonuclease H"/>
    <property type="match status" value="1"/>
</dbReference>
<dbReference type="PANTHER" id="PTHR46068">
    <property type="entry name" value="PROTEIN CBG27172"/>
    <property type="match status" value="1"/>
</dbReference>